<dbReference type="SMART" id="SM00271">
    <property type="entry name" value="DnaJ"/>
    <property type="match status" value="1"/>
</dbReference>
<feature type="compositionally biased region" description="Basic and acidic residues" evidence="1">
    <location>
        <begin position="488"/>
        <end position="507"/>
    </location>
</feature>
<feature type="region of interest" description="Disordered" evidence="1">
    <location>
        <begin position="335"/>
        <end position="385"/>
    </location>
</feature>
<dbReference type="SUPFAM" id="SSF46565">
    <property type="entry name" value="Chaperone J-domain"/>
    <property type="match status" value="1"/>
</dbReference>
<evidence type="ECO:0000256" key="1">
    <source>
        <dbReference type="SAM" id="MobiDB-lite"/>
    </source>
</evidence>
<gene>
    <name evidence="3" type="ORF">BTJ68_09660</name>
</gene>
<dbReference type="Proteomes" id="UP000194280">
    <property type="component" value="Unassembled WGS sequence"/>
</dbReference>
<dbReference type="PRINTS" id="PR00625">
    <property type="entry name" value="JDOMAIN"/>
</dbReference>
<feature type="compositionally biased region" description="Polar residues" evidence="1">
    <location>
        <begin position="742"/>
        <end position="759"/>
    </location>
</feature>
<feature type="region of interest" description="Disordered" evidence="1">
    <location>
        <begin position="399"/>
        <end position="507"/>
    </location>
</feature>
<dbReference type="GO" id="GO:0030544">
    <property type="term" value="F:Hsp70 protein binding"/>
    <property type="evidence" value="ECO:0007669"/>
    <property type="project" value="TreeGrafter"/>
</dbReference>
<dbReference type="InParanoid" id="A0A1Z5T3T6"/>
<name>A0A1Z5T3T6_HORWE</name>
<dbReference type="AlphaFoldDB" id="A0A1Z5T3T6"/>
<feature type="compositionally biased region" description="Basic and acidic residues" evidence="1">
    <location>
        <begin position="974"/>
        <end position="1001"/>
    </location>
</feature>
<feature type="domain" description="J" evidence="2">
    <location>
        <begin position="44"/>
        <end position="111"/>
    </location>
</feature>
<feature type="compositionally biased region" description="Basic and acidic residues" evidence="1">
    <location>
        <begin position="1032"/>
        <end position="1045"/>
    </location>
</feature>
<dbReference type="InterPro" id="IPR051100">
    <property type="entry name" value="DnaJ_subfamily_B/C"/>
</dbReference>
<feature type="region of interest" description="Disordered" evidence="1">
    <location>
        <begin position="834"/>
        <end position="1072"/>
    </location>
</feature>
<dbReference type="VEuPathDB" id="FungiDB:BTJ68_09660"/>
<feature type="compositionally biased region" description="Polar residues" evidence="1">
    <location>
        <begin position="438"/>
        <end position="453"/>
    </location>
</feature>
<feature type="region of interest" description="Disordered" evidence="1">
    <location>
        <begin position="1"/>
        <end position="25"/>
    </location>
</feature>
<dbReference type="PROSITE" id="PS50076">
    <property type="entry name" value="DNAJ_2"/>
    <property type="match status" value="1"/>
</dbReference>
<comment type="caution">
    <text evidence="3">The sequence shown here is derived from an EMBL/GenBank/DDBJ whole genome shotgun (WGS) entry which is preliminary data.</text>
</comment>
<evidence type="ECO:0000313" key="4">
    <source>
        <dbReference type="Proteomes" id="UP000194280"/>
    </source>
</evidence>
<feature type="compositionally biased region" description="Polar residues" evidence="1">
    <location>
        <begin position="1049"/>
        <end position="1060"/>
    </location>
</feature>
<accession>A0A1Z5T3T6</accession>
<feature type="compositionally biased region" description="Low complexity" evidence="1">
    <location>
        <begin position="802"/>
        <end position="821"/>
    </location>
</feature>
<feature type="compositionally biased region" description="Basic and acidic residues" evidence="1">
    <location>
        <begin position="280"/>
        <end position="289"/>
    </location>
</feature>
<dbReference type="PANTHER" id="PTHR43908:SF3">
    <property type="entry name" value="AT29763P-RELATED"/>
    <property type="match status" value="1"/>
</dbReference>
<dbReference type="GO" id="GO:0071218">
    <property type="term" value="P:cellular response to misfolded protein"/>
    <property type="evidence" value="ECO:0007669"/>
    <property type="project" value="TreeGrafter"/>
</dbReference>
<feature type="compositionally biased region" description="Basic residues" evidence="1">
    <location>
        <begin position="834"/>
        <end position="847"/>
    </location>
</feature>
<feature type="compositionally biased region" description="Basic and acidic residues" evidence="1">
    <location>
        <begin position="1061"/>
        <end position="1072"/>
    </location>
</feature>
<feature type="region of interest" description="Disordered" evidence="1">
    <location>
        <begin position="267"/>
        <end position="303"/>
    </location>
</feature>
<organism evidence="3 4">
    <name type="scientific">Hortaea werneckii EXF-2000</name>
    <dbReference type="NCBI Taxonomy" id="1157616"/>
    <lineage>
        <taxon>Eukaryota</taxon>
        <taxon>Fungi</taxon>
        <taxon>Dikarya</taxon>
        <taxon>Ascomycota</taxon>
        <taxon>Pezizomycotina</taxon>
        <taxon>Dothideomycetes</taxon>
        <taxon>Dothideomycetidae</taxon>
        <taxon>Mycosphaerellales</taxon>
        <taxon>Teratosphaeriaceae</taxon>
        <taxon>Hortaea</taxon>
    </lineage>
</organism>
<feature type="compositionally biased region" description="Polar residues" evidence="1">
    <location>
        <begin position="1006"/>
        <end position="1018"/>
    </location>
</feature>
<dbReference type="EMBL" id="MUNK01000132">
    <property type="protein sequence ID" value="OTA30710.1"/>
    <property type="molecule type" value="Genomic_DNA"/>
</dbReference>
<dbReference type="Pfam" id="PF00226">
    <property type="entry name" value="DnaJ"/>
    <property type="match status" value="1"/>
</dbReference>
<dbReference type="OrthoDB" id="3933527at2759"/>
<feature type="compositionally biased region" description="Basic and acidic residues" evidence="1">
    <location>
        <begin position="913"/>
        <end position="927"/>
    </location>
</feature>
<dbReference type="InterPro" id="IPR036869">
    <property type="entry name" value="J_dom_sf"/>
</dbReference>
<dbReference type="PANTHER" id="PTHR43908">
    <property type="entry name" value="AT29763P-RELATED"/>
    <property type="match status" value="1"/>
</dbReference>
<evidence type="ECO:0000259" key="2">
    <source>
        <dbReference type="PROSITE" id="PS50076"/>
    </source>
</evidence>
<protein>
    <recommendedName>
        <fullName evidence="2">J domain-containing protein</fullName>
    </recommendedName>
</protein>
<dbReference type="InterPro" id="IPR001623">
    <property type="entry name" value="DnaJ_domain"/>
</dbReference>
<feature type="region of interest" description="Disordered" evidence="1">
    <location>
        <begin position="191"/>
        <end position="213"/>
    </location>
</feature>
<evidence type="ECO:0000313" key="3">
    <source>
        <dbReference type="EMBL" id="OTA30710.1"/>
    </source>
</evidence>
<dbReference type="GO" id="GO:0005789">
    <property type="term" value="C:endoplasmic reticulum membrane"/>
    <property type="evidence" value="ECO:0007669"/>
    <property type="project" value="TreeGrafter"/>
</dbReference>
<dbReference type="Gene3D" id="1.10.287.110">
    <property type="entry name" value="DnaJ domain"/>
    <property type="match status" value="1"/>
</dbReference>
<dbReference type="CDD" id="cd06257">
    <property type="entry name" value="DnaJ"/>
    <property type="match status" value="1"/>
</dbReference>
<feature type="region of interest" description="Disordered" evidence="1">
    <location>
        <begin position="695"/>
        <end position="821"/>
    </location>
</feature>
<proteinExistence type="predicted"/>
<reference evidence="3 4" key="1">
    <citation type="submission" date="2017-01" db="EMBL/GenBank/DDBJ databases">
        <title>The recent genome duplication of the halophilic yeast Hortaea werneckii: insights from long-read sequencing.</title>
        <authorList>
            <person name="Sinha S."/>
            <person name="Flibotte S."/>
            <person name="Neira M."/>
            <person name="Lenassi M."/>
            <person name="Gostincar C."/>
            <person name="Stajich J.E."/>
            <person name="Nislow C.E."/>
        </authorList>
    </citation>
    <scope>NUCLEOTIDE SEQUENCE [LARGE SCALE GENOMIC DNA]</scope>
    <source>
        <strain evidence="3 4">EXF-2000</strain>
    </source>
</reference>
<dbReference type="STRING" id="1157616.A0A1Z5T3T6"/>
<feature type="compositionally biased region" description="Polar residues" evidence="1">
    <location>
        <begin position="769"/>
        <end position="778"/>
    </location>
</feature>
<keyword evidence="4" id="KW-1185">Reference proteome</keyword>
<feature type="compositionally biased region" description="Polar residues" evidence="1">
    <location>
        <begin position="870"/>
        <end position="879"/>
    </location>
</feature>
<feature type="compositionally biased region" description="Basic and acidic residues" evidence="1">
    <location>
        <begin position="722"/>
        <end position="731"/>
    </location>
</feature>
<dbReference type="PROSITE" id="PS00636">
    <property type="entry name" value="DNAJ_1"/>
    <property type="match status" value="1"/>
</dbReference>
<dbReference type="InterPro" id="IPR018253">
    <property type="entry name" value="DnaJ_domain_CS"/>
</dbReference>
<feature type="compositionally biased region" description="Gly residues" evidence="1">
    <location>
        <begin position="890"/>
        <end position="900"/>
    </location>
</feature>
<sequence length="1072" mass="118243">MSEKKSSQTNGNAHHTHHDGSSGRAYTVEQKAAVLRVRKCGTTAFYDILGLESVRTTCSDSDIKKAYRKLSLLTHPDKNGYEGADEAFKKVSRAFQVLSDADKKARYDKFGGDPESGGMFASGPGFATFGGGPGIRIHQFGGARPRRRPHNHADTPLEPQSILSALQSLLPLLLLFLLPLLSSLFSGATTPSGPNIRLHDPKPPTPKPTRPTALTSHTTLLAQSADYPFSFFLQALPFHPTPIQIDIQSNNDNGTIVSVFQDKTMASTRPAAVGSPSRRLKVEQQRSSRGETGSDPFSKLRDSHLQGGETIDLVRYAETESVTVSHSFVGIPSAKPIRHINTPKPEAFSTRVPQQTSKVTKPKVDSKTSTPQRRGIHFSQDPETQKQLSELYAGIMASPKSGETSVPAHQEATAEESLEKTPARKRAREDDEWAEGGTTPTEKTLTDHPTVTTVPKALEAGSKSPSKKGFGEKRRRGQEQYLQAANEQWRREKEEAEQRARKAEDKEDWLHVKLEESKRRNREAGEAKLEHERRGMELTNVKVRCDALSEAVDKLRAEKLKLKEEKAKLRDEKETLEATDLQQKQELESAKKEVSELKSKLGSAEEMISKMKKHFENFKTGSSRAMKKVRGKARMIRKELKTQKESRDITMGIALTCRDNCSQALADRSQALMDRSQALTDRAQVRQQLDLRNSFDEEMGEGEPESAATNTRVETGTFGRPSDFREVDRPMSDAAAVAKATPISTGTFGRPSYPSQDDTPMSDAAAAAPTSTQISTGTFGRPSYPLQDDTPMSDAATKPTGHNNINNNNNSNKNNNHFFSNLGRDLKRNLKRKNWSRSSVFHRKKPAKQQQNRASRLPKQDTPMPDARKQTSNSSTHLSGFTAPPPTGPRSGGFFGGRGAGQQQNHSFYAQPPHRDVAMTDDGKANVDHTNGGCFGFPPPNAPKGPRSGGSGHGGREQRPSSSKLPGLDTPMRGCERPRQPEEQRLSLHASERAAELDRSMPDATESGSHGNGSQLRSGVSGPAPQLSVGTRRIETQHRADEERKKLNRSQNQTSGMRTTSSKEWRWGRYQI</sequence>